<dbReference type="EMBL" id="LR824010">
    <property type="protein sequence ID" value="CAH0625388.1"/>
    <property type="molecule type" value="Genomic_DNA"/>
</dbReference>
<dbReference type="OrthoDB" id="7479412at2759"/>
<proteinExistence type="predicted"/>
<organism evidence="2 3">
    <name type="scientific">Chrysodeixis includens</name>
    <name type="common">Soybean looper</name>
    <name type="synonym">Pseudoplusia includens</name>
    <dbReference type="NCBI Taxonomy" id="689277"/>
    <lineage>
        <taxon>Eukaryota</taxon>
        <taxon>Metazoa</taxon>
        <taxon>Ecdysozoa</taxon>
        <taxon>Arthropoda</taxon>
        <taxon>Hexapoda</taxon>
        <taxon>Insecta</taxon>
        <taxon>Pterygota</taxon>
        <taxon>Neoptera</taxon>
        <taxon>Endopterygota</taxon>
        <taxon>Lepidoptera</taxon>
        <taxon>Glossata</taxon>
        <taxon>Ditrysia</taxon>
        <taxon>Noctuoidea</taxon>
        <taxon>Noctuidae</taxon>
        <taxon>Plusiinae</taxon>
        <taxon>Chrysodeixis</taxon>
    </lineage>
</organism>
<keyword evidence="1" id="KW-0732">Signal</keyword>
<sequence>MGTQVWWLVASIFLVLVKTEAREVVTESFYERQFSSPAPLPQPSTAPDTTGLKEVVLFLTPEQVQTLQAAGALVRPFPELLSGYPKIQDQNQRNINLNLKIQNASVLSTDAPKTKTSNPGLDTYYMLFNIQEINDDLALMPPTVEVKPKIQTTTPRYKYTKSRNRNKDKEYYAASNAKKSNRTKTISQNSNSEYVRFLPNYEKDDNDLKMLPYNALPIIPYHGNSNPTKALFQSNSRGRTNGRNSGQSIATERNLTFKPPVVSTQTVKNEVTKSIPLVKATSAPLLLRTPGGLQRQPSSRPSEFKESLITIDNLPPVKKQQIKIETSVQAPVTVQKIHPNQDQLSRLLAPLYQHQVITEAVSQKEISFSEEGKVTAKPSPFYQYKDVTEAITPQKEKPFVEWRKITTKLPPVYQFSTETISLEKDKLFNDEGKVKTKSPPIYQYQTLTETTSQRKEKPLSEDRKVTSKRPPVYEYSFGMESISQQKDKILNDEGTVKTKVLPFYQYQDITLDTRLSQQKEKTNEEVKSKAKIQRVTDAPQTLLGDLKLTTEVVKPSTYLGKSNPLSEVENISLPPMELMKIPKTEASRNPKNQDIRDPIPIQISKPAVSIPTSVLVRSEPFDLPSLYPVTLDITRSVSMQQPQQVSRPLSLELTRGIPIPIPVSKPFKVEMRNVVPVPVGQRVPPIVRNVFVKEQAPILMTQAIPLALKHEVPRTVPIEVEKQIIIRPIWDH</sequence>
<evidence type="ECO:0000313" key="2">
    <source>
        <dbReference type="EMBL" id="CAH0625388.1"/>
    </source>
</evidence>
<evidence type="ECO:0000256" key="1">
    <source>
        <dbReference type="SAM" id="SignalP"/>
    </source>
</evidence>
<feature type="signal peptide" evidence="1">
    <location>
        <begin position="1"/>
        <end position="21"/>
    </location>
</feature>
<name>A0A9P0C443_CHRIL</name>
<gene>
    <name evidence="2" type="ORF">CINC_LOCUS12002</name>
</gene>
<reference evidence="2" key="1">
    <citation type="submission" date="2021-12" db="EMBL/GenBank/DDBJ databases">
        <authorList>
            <person name="King R."/>
        </authorList>
    </citation>
    <scope>NUCLEOTIDE SEQUENCE</scope>
</reference>
<feature type="chain" id="PRO_5040165946" evidence="1">
    <location>
        <begin position="22"/>
        <end position="732"/>
    </location>
</feature>
<keyword evidence="3" id="KW-1185">Reference proteome</keyword>
<protein>
    <submittedName>
        <fullName evidence="2">Uncharacterized protein</fullName>
    </submittedName>
</protein>
<dbReference type="Proteomes" id="UP001154114">
    <property type="component" value="Chromosome 7"/>
</dbReference>
<evidence type="ECO:0000313" key="3">
    <source>
        <dbReference type="Proteomes" id="UP001154114"/>
    </source>
</evidence>
<accession>A0A9P0C443</accession>
<dbReference type="AlphaFoldDB" id="A0A9P0C443"/>